<sequence length="193" mass="22330">MPSSFSIPRTIDLLRGKANEPFELGRTSGELMEVIPTLVMMHLGHAITYRNNSQKTSINTEEFAAAIDAKLEEMRTMDAVVEPFPNALSCTDRKARKRVRRYRGWYTQALVQCLEKCLAEQLRDVFEKFSNEENQQFNKGFDYGLNRLAYRLYPEANVALEAKGENWSQWLKSRTDDLARVAMKQGHAIFEDW</sequence>
<dbReference type="EMBL" id="MU003528">
    <property type="protein sequence ID" value="KAF2465743.1"/>
    <property type="molecule type" value="Genomic_DNA"/>
</dbReference>
<comment type="caution">
    <text evidence="1">The sequence shown here is derived from an EMBL/GenBank/DDBJ whole genome shotgun (WGS) entry which is preliminary data.</text>
</comment>
<accession>A0ACB6QGR0</accession>
<gene>
    <name evidence="1" type="ORF">BDR25DRAFT_378407</name>
</gene>
<protein>
    <submittedName>
        <fullName evidence="1">Uncharacterized protein</fullName>
    </submittedName>
</protein>
<organism evidence="1 2">
    <name type="scientific">Lindgomyces ingoldianus</name>
    <dbReference type="NCBI Taxonomy" id="673940"/>
    <lineage>
        <taxon>Eukaryota</taxon>
        <taxon>Fungi</taxon>
        <taxon>Dikarya</taxon>
        <taxon>Ascomycota</taxon>
        <taxon>Pezizomycotina</taxon>
        <taxon>Dothideomycetes</taxon>
        <taxon>Pleosporomycetidae</taxon>
        <taxon>Pleosporales</taxon>
        <taxon>Lindgomycetaceae</taxon>
        <taxon>Lindgomyces</taxon>
    </lineage>
</organism>
<keyword evidence="2" id="KW-1185">Reference proteome</keyword>
<dbReference type="Proteomes" id="UP000799755">
    <property type="component" value="Unassembled WGS sequence"/>
</dbReference>
<reference evidence="1" key="1">
    <citation type="journal article" date="2020" name="Stud. Mycol.">
        <title>101 Dothideomycetes genomes: a test case for predicting lifestyles and emergence of pathogens.</title>
        <authorList>
            <person name="Haridas S."/>
            <person name="Albert R."/>
            <person name="Binder M."/>
            <person name="Bloem J."/>
            <person name="Labutti K."/>
            <person name="Salamov A."/>
            <person name="Andreopoulos B."/>
            <person name="Baker S."/>
            <person name="Barry K."/>
            <person name="Bills G."/>
            <person name="Bluhm B."/>
            <person name="Cannon C."/>
            <person name="Castanera R."/>
            <person name="Culley D."/>
            <person name="Daum C."/>
            <person name="Ezra D."/>
            <person name="Gonzalez J."/>
            <person name="Henrissat B."/>
            <person name="Kuo A."/>
            <person name="Liang C."/>
            <person name="Lipzen A."/>
            <person name="Lutzoni F."/>
            <person name="Magnuson J."/>
            <person name="Mondo S."/>
            <person name="Nolan M."/>
            <person name="Ohm R."/>
            <person name="Pangilinan J."/>
            <person name="Park H.-J."/>
            <person name="Ramirez L."/>
            <person name="Alfaro M."/>
            <person name="Sun H."/>
            <person name="Tritt A."/>
            <person name="Yoshinaga Y."/>
            <person name="Zwiers L.-H."/>
            <person name="Turgeon B."/>
            <person name="Goodwin S."/>
            <person name="Spatafora J."/>
            <person name="Crous P."/>
            <person name="Grigoriev I."/>
        </authorList>
    </citation>
    <scope>NUCLEOTIDE SEQUENCE</scope>
    <source>
        <strain evidence="1">ATCC 200398</strain>
    </source>
</reference>
<evidence type="ECO:0000313" key="2">
    <source>
        <dbReference type="Proteomes" id="UP000799755"/>
    </source>
</evidence>
<proteinExistence type="predicted"/>
<name>A0ACB6QGR0_9PLEO</name>
<evidence type="ECO:0000313" key="1">
    <source>
        <dbReference type="EMBL" id="KAF2465743.1"/>
    </source>
</evidence>